<dbReference type="InterPro" id="IPR007197">
    <property type="entry name" value="rSAM"/>
</dbReference>
<dbReference type="RefSeq" id="WP_007492561.1">
    <property type="nucleotide sequence ID" value="NZ_JH417803.1"/>
</dbReference>
<evidence type="ECO:0000313" key="8">
    <source>
        <dbReference type="EMBL" id="EHM44303.1"/>
    </source>
</evidence>
<dbReference type="SFLD" id="SFLDG01067">
    <property type="entry name" value="SPASM/twitch_domain_containing"/>
    <property type="match status" value="1"/>
</dbReference>
<dbReference type="STRING" id="292800.A4U99_15965"/>
<dbReference type="Proteomes" id="UP000004459">
    <property type="component" value="Unassembled WGS sequence"/>
</dbReference>
<dbReference type="InterPro" id="IPR058240">
    <property type="entry name" value="rSAM_sf"/>
</dbReference>
<reference evidence="8 9" key="1">
    <citation type="submission" date="2011-08" db="EMBL/GenBank/DDBJ databases">
        <authorList>
            <person name="Weinstock G."/>
            <person name="Sodergren E."/>
            <person name="Clifton S."/>
            <person name="Fulton L."/>
            <person name="Fulton B."/>
            <person name="Courtney L."/>
            <person name="Fronick C."/>
            <person name="Harrison M."/>
            <person name="Strong C."/>
            <person name="Farmer C."/>
            <person name="Delahaunty K."/>
            <person name="Markovic C."/>
            <person name="Hall O."/>
            <person name="Minx P."/>
            <person name="Tomlinson C."/>
            <person name="Mitreva M."/>
            <person name="Hou S."/>
            <person name="Chen J."/>
            <person name="Wollam A."/>
            <person name="Pepin K.H."/>
            <person name="Johnson M."/>
            <person name="Bhonagiri V."/>
            <person name="Zhang X."/>
            <person name="Suruliraj S."/>
            <person name="Warren W."/>
            <person name="Chinwalla A."/>
            <person name="Mardis E.R."/>
            <person name="Wilson R.K."/>
        </authorList>
    </citation>
    <scope>NUCLEOTIDE SEQUENCE [LARGE SCALE GENOMIC DNA]</scope>
    <source>
        <strain evidence="8 9">ATCC 29863</strain>
    </source>
</reference>
<dbReference type="Pfam" id="PF04055">
    <property type="entry name" value="Radical_SAM"/>
    <property type="match status" value="1"/>
</dbReference>
<dbReference type="HOGENOM" id="CLU_009273_3_2_9"/>
<dbReference type="NCBIfam" id="TIGR04085">
    <property type="entry name" value="rSAM_more_4Fe4S"/>
    <property type="match status" value="1"/>
</dbReference>
<dbReference type="InterPro" id="IPR023867">
    <property type="entry name" value="Sulphatase_maturase_rSAM"/>
</dbReference>
<gene>
    <name evidence="8" type="ORF">HMPREF0372_02692</name>
</gene>
<evidence type="ECO:0000256" key="1">
    <source>
        <dbReference type="ARBA" id="ARBA00001966"/>
    </source>
</evidence>
<evidence type="ECO:0000256" key="6">
    <source>
        <dbReference type="ARBA" id="ARBA00023601"/>
    </source>
</evidence>
<evidence type="ECO:0000256" key="4">
    <source>
        <dbReference type="ARBA" id="ARBA00023004"/>
    </source>
</evidence>
<keyword evidence="4" id="KW-0408">Iron</keyword>
<dbReference type="PATRIC" id="fig|411475.3.peg.2328"/>
<dbReference type="GO" id="GO:0051536">
    <property type="term" value="F:iron-sulfur cluster binding"/>
    <property type="evidence" value="ECO:0007669"/>
    <property type="project" value="UniProtKB-KW"/>
</dbReference>
<keyword evidence="3" id="KW-0479">Metal-binding</keyword>
<dbReference type="GeneID" id="63973212"/>
<dbReference type="InterPro" id="IPR013785">
    <property type="entry name" value="Aldolase_TIM"/>
</dbReference>
<dbReference type="SFLD" id="SFLDS00029">
    <property type="entry name" value="Radical_SAM"/>
    <property type="match status" value="1"/>
</dbReference>
<dbReference type="GO" id="GO:0016491">
    <property type="term" value="F:oxidoreductase activity"/>
    <property type="evidence" value="ECO:0007669"/>
    <property type="project" value="InterPro"/>
</dbReference>
<dbReference type="SFLD" id="SFLDG01384">
    <property type="entry name" value="thioether_bond_formation_requi"/>
    <property type="match status" value="1"/>
</dbReference>
<dbReference type="CDD" id="cd01335">
    <property type="entry name" value="Radical_SAM"/>
    <property type="match status" value="1"/>
</dbReference>
<dbReference type="GO" id="GO:0046872">
    <property type="term" value="F:metal ion binding"/>
    <property type="evidence" value="ECO:0007669"/>
    <property type="project" value="UniProtKB-KW"/>
</dbReference>
<evidence type="ECO:0000256" key="3">
    <source>
        <dbReference type="ARBA" id="ARBA00022723"/>
    </source>
</evidence>
<dbReference type="AlphaFoldDB" id="G9YT32"/>
<evidence type="ECO:0000259" key="7">
    <source>
        <dbReference type="PROSITE" id="PS51918"/>
    </source>
</evidence>
<keyword evidence="5" id="KW-0411">Iron-sulfur</keyword>
<dbReference type="PANTHER" id="PTHR43273:SF3">
    <property type="entry name" value="ANAEROBIC SULFATASE-MATURATING ENZYME HOMOLOG ASLB-RELATED"/>
    <property type="match status" value="1"/>
</dbReference>
<evidence type="ECO:0000256" key="5">
    <source>
        <dbReference type="ARBA" id="ARBA00023014"/>
    </source>
</evidence>
<keyword evidence="2" id="KW-0949">S-adenosyl-L-methionine</keyword>
<feature type="domain" description="Radical SAM core" evidence="7">
    <location>
        <begin position="2"/>
        <end position="222"/>
    </location>
</feature>
<comment type="caution">
    <text evidence="8">The sequence shown here is derived from an EMBL/GenBank/DDBJ whole genome shotgun (WGS) entry which is preliminary data.</text>
</comment>
<evidence type="ECO:0000313" key="9">
    <source>
        <dbReference type="Proteomes" id="UP000004459"/>
    </source>
</evidence>
<dbReference type="Gene3D" id="3.20.20.70">
    <property type="entry name" value="Aldolase class I"/>
    <property type="match status" value="1"/>
</dbReference>
<dbReference type="PANTHER" id="PTHR43273">
    <property type="entry name" value="ANAEROBIC SULFATASE-MATURATING ENZYME HOMOLOG ASLB-RELATED"/>
    <property type="match status" value="1"/>
</dbReference>
<name>G9YT32_FLAPL</name>
<proteinExistence type="inferred from homology"/>
<sequence>MKAGLDTLVLRLTNRCNLTCAYCYAEGCAAGEDLPQDLAAEAVARACPPGGRLHVQFTGGEPLLRWDTARRVLDFGQATGRKLYASLQTNGTLLTPKLCREIRARGVAVGVSLDGVAGENAARFFPGGAPSFPAVVRGLQMLAEAGMTVNLTAVVTAVNAKHLDRLLDFGLWCGNVYGVGLDLIRPQGRGTSSRLSPSPQALEEGLNRLLARHDELAALGHPVRLKELERLRLLLRTGRKRTCYCNAQTGRSLAVTPDGRLWPCSALAGAERCLLGQVGMEGDFPEQPCPGLELADRCVRCPAAGLCGGGCPASRVNVFSPLDCQMHRRMLEHACRLEGKLELWNTWKSTFPDREEANHEEELQ</sequence>
<dbReference type="SFLD" id="SFLDG01386">
    <property type="entry name" value="main_SPASM_domain-containing"/>
    <property type="match status" value="1"/>
</dbReference>
<comment type="cofactor">
    <cofactor evidence="1">
        <name>[4Fe-4S] cluster</name>
        <dbReference type="ChEBI" id="CHEBI:49883"/>
    </cofactor>
</comment>
<accession>G9YT32</accession>
<comment type="similarity">
    <text evidence="6">Belongs to the radical SAM superfamily. Anaerobic sulfatase-maturating enzyme family.</text>
</comment>
<dbReference type="PROSITE" id="PS51918">
    <property type="entry name" value="RADICAL_SAM"/>
    <property type="match status" value="1"/>
</dbReference>
<dbReference type="InterPro" id="IPR023885">
    <property type="entry name" value="4Fe4S-binding_SPASM_dom"/>
</dbReference>
<dbReference type="SUPFAM" id="SSF102114">
    <property type="entry name" value="Radical SAM enzymes"/>
    <property type="match status" value="1"/>
</dbReference>
<protein>
    <submittedName>
        <fullName evidence="8">Radical SAM domain protein</fullName>
    </submittedName>
</protein>
<evidence type="ECO:0000256" key="2">
    <source>
        <dbReference type="ARBA" id="ARBA00022691"/>
    </source>
</evidence>
<dbReference type="EMBL" id="AGCK01000227">
    <property type="protein sequence ID" value="EHM44303.1"/>
    <property type="molecule type" value="Genomic_DNA"/>
</dbReference>
<organism evidence="8 9">
    <name type="scientific">Flavonifractor plautii ATCC 29863</name>
    <dbReference type="NCBI Taxonomy" id="411475"/>
    <lineage>
        <taxon>Bacteria</taxon>
        <taxon>Bacillati</taxon>
        <taxon>Bacillota</taxon>
        <taxon>Clostridia</taxon>
        <taxon>Eubacteriales</taxon>
        <taxon>Oscillospiraceae</taxon>
        <taxon>Flavonifractor</taxon>
    </lineage>
</organism>